<sequence>MGELAKEILPVNIEDELKQSYLDYAMSVIVGRALPDARDGLKPVHRRVLFAMSELGNDWNKPYKKSARVVGDVIGKYHPHGDLAVYDTIVRMAQPFSLRYLLVDGQGNFGSVDGDSAAAMRYTEVRMARLAHELLADLHKETVDWVPNYDGTEQIPAVMPTKIPNLLVNGSSGIAVGMATNIPPHNLGEVIDGCLALIANPDISIDELMTHIPGPDFPTAGIINGRAGIIEAYRTGRGRIYMRARSTIEDIDKVGGRQQIVITELPYQLNKARLIEKIAELVKEKKIEGITELRDESDKDGMRVVIELRRGEVPEVILNNLYAQTQLQSVFGINVVALVDGQPRTLNLKELLEAFVRHRREVVTRRTVFELRKARERGHILEGQAVALSNIDPVIALIKASPTPAEAKDALIATAWESSAVEAMVERAGADACRPEDLDPQYGLRDGRYYLSPEQAQAILDLRLHRLTGLEHEKLLSEYQEILTQIGELIRILTSPVRLMEVICEELEGVKAEFGDARRTEILEARLDLTLADLITEEERVVTISHGGYAKSQPLAAYQAQRRGGRGKAATGVKEEDYVEHLLVANSHTTLLLFSSKGKVYWLKTYEIPEASRASRGRPLVNLLPLDDGESITAMLQVDLEALRKQAPHDDEELDDADGQIIEHDEIDDVDGDDADGDEKDEPTGAYIFMATAKGTVKKTPLVQFSRPRSSGLIALRLEEGDTLIAAAVTDGAQEVMMFSDGGKVIRFKESKVRMMGRTARGVRGMRLPEGQRIISMLIPEPGAQILTASVRGYGKRTAMEEFPRRGRGGQGVIAMVTNERNGALVGAVQVLEGEEIMLISDQGTLVRTRVDEVSSLGRNTQGVTLIKLGKNEHLVGLERVQEPSEEDVLEDVEASLDEESLEKEMPVVSTEPDEDELLGGGGDVPPDVVPTDDQE</sequence>
<dbReference type="PANTHER" id="PTHR43493">
    <property type="entry name" value="DNA GYRASE/TOPOISOMERASE SUBUNIT A"/>
    <property type="match status" value="1"/>
</dbReference>
<dbReference type="NCBIfam" id="NF004043">
    <property type="entry name" value="PRK05560.1"/>
    <property type="match status" value="1"/>
</dbReference>
<proteinExistence type="inferred from homology"/>
<feature type="active site" description="O-(5'-phospho-DNA)-tyrosine intermediate" evidence="8 9">
    <location>
        <position position="122"/>
    </location>
</feature>
<protein>
    <recommendedName>
        <fullName evidence="8">DNA gyrase subunit A</fullName>
        <ecNumber evidence="8">5.6.2.2</ecNumber>
    </recommendedName>
</protein>
<dbReference type="InterPro" id="IPR013760">
    <property type="entry name" value="Topo_IIA-like_dom_sf"/>
</dbReference>
<comment type="catalytic activity">
    <reaction evidence="1 8 9">
        <text>ATP-dependent breakage, passage and rejoining of double-stranded DNA.</text>
        <dbReference type="EC" id="5.6.2.2"/>
    </reaction>
</comment>
<comment type="miscellaneous">
    <text evidence="8">Few gyrases are as efficient as E.coli at forming negative supercoils. Not all organisms have 2 type II topoisomerases; in organisms with a single type II topoisomerase this enzyme also has to decatenate newly replicated chromosomes.</text>
</comment>
<dbReference type="Proteomes" id="UP001165292">
    <property type="component" value="Unassembled WGS sequence"/>
</dbReference>
<dbReference type="InterPro" id="IPR050220">
    <property type="entry name" value="Type_II_DNA_Topoisomerases"/>
</dbReference>
<feature type="short sequence motif" description="GyrA-box" evidence="8">
    <location>
        <begin position="561"/>
        <end position="567"/>
    </location>
</feature>
<organism evidence="12 13">
    <name type="scientific">Stutzerimonas nitrititolerans</name>
    <dbReference type="NCBI Taxonomy" id="2482751"/>
    <lineage>
        <taxon>Bacteria</taxon>
        <taxon>Pseudomonadati</taxon>
        <taxon>Pseudomonadota</taxon>
        <taxon>Gammaproteobacteria</taxon>
        <taxon>Pseudomonadales</taxon>
        <taxon>Pseudomonadaceae</taxon>
        <taxon>Stutzerimonas</taxon>
    </lineage>
</organism>
<evidence type="ECO:0000256" key="7">
    <source>
        <dbReference type="ARBA" id="ARBA00023235"/>
    </source>
</evidence>
<feature type="region of interest" description="Disordered" evidence="10">
    <location>
        <begin position="647"/>
        <end position="682"/>
    </location>
</feature>
<keyword evidence="6 8" id="KW-0238">DNA-binding</keyword>
<keyword evidence="3 8" id="KW-0547">Nucleotide-binding</keyword>
<dbReference type="GO" id="GO:0006261">
    <property type="term" value="P:DNA-templated DNA replication"/>
    <property type="evidence" value="ECO:0007669"/>
    <property type="project" value="UniProtKB-UniRule"/>
</dbReference>
<keyword evidence="4 8" id="KW-0067">ATP-binding</keyword>
<dbReference type="SMART" id="SM00434">
    <property type="entry name" value="TOP4c"/>
    <property type="match status" value="1"/>
</dbReference>
<dbReference type="InterPro" id="IPR013758">
    <property type="entry name" value="Topo_IIA_A/C_ab"/>
</dbReference>
<evidence type="ECO:0000256" key="8">
    <source>
        <dbReference type="HAMAP-Rule" id="MF_01897"/>
    </source>
</evidence>
<dbReference type="FunFam" id="3.30.1360.40:FF:000002">
    <property type="entry name" value="DNA gyrase subunit A"/>
    <property type="match status" value="1"/>
</dbReference>
<evidence type="ECO:0000256" key="3">
    <source>
        <dbReference type="ARBA" id="ARBA00022741"/>
    </source>
</evidence>
<dbReference type="Pfam" id="PF00521">
    <property type="entry name" value="DNA_topoisoIV"/>
    <property type="match status" value="1"/>
</dbReference>
<evidence type="ECO:0000256" key="10">
    <source>
        <dbReference type="SAM" id="MobiDB-lite"/>
    </source>
</evidence>
<feature type="domain" description="Topo IIA-type catalytic" evidence="11">
    <location>
        <begin position="34"/>
        <end position="534"/>
    </location>
</feature>
<evidence type="ECO:0000256" key="5">
    <source>
        <dbReference type="ARBA" id="ARBA00023029"/>
    </source>
</evidence>
<dbReference type="Pfam" id="PF03989">
    <property type="entry name" value="DNA_gyraseA_C"/>
    <property type="match status" value="6"/>
</dbReference>
<comment type="function">
    <text evidence="8">A type II topoisomerase that negatively supercoils closed circular double-stranded (ds) DNA in an ATP-dependent manner to modulate DNA topology and maintain chromosomes in an underwound state. Negative supercoiling favors strand separation, and DNA replication, transcription, recombination and repair, all of which involve strand separation. Also able to catalyze the interconversion of other topological isomers of dsDNA rings, including catenanes and knotted rings. Type II topoisomerases break and join 2 DNA strands simultaneously in an ATP-dependent manner.</text>
</comment>
<dbReference type="PANTHER" id="PTHR43493:SF5">
    <property type="entry name" value="DNA GYRASE SUBUNIT A, CHLOROPLASTIC_MITOCHONDRIAL"/>
    <property type="match status" value="1"/>
</dbReference>
<feature type="region of interest" description="Disordered" evidence="10">
    <location>
        <begin position="882"/>
        <end position="936"/>
    </location>
</feature>
<accession>A0AA42BCK4</accession>
<dbReference type="RefSeq" id="WP_125863872.1">
    <property type="nucleotide sequence ID" value="NZ_JAMYBS010000001.1"/>
</dbReference>
<dbReference type="GO" id="GO:0034335">
    <property type="term" value="F:DNA negative supercoiling activity"/>
    <property type="evidence" value="ECO:0007669"/>
    <property type="project" value="UniProtKB-ARBA"/>
</dbReference>
<dbReference type="Gene3D" id="3.90.199.10">
    <property type="entry name" value="Topoisomerase II, domain 5"/>
    <property type="match status" value="1"/>
</dbReference>
<dbReference type="EC" id="5.6.2.2" evidence="8"/>
<dbReference type="GO" id="GO:0003677">
    <property type="term" value="F:DNA binding"/>
    <property type="evidence" value="ECO:0007669"/>
    <property type="project" value="UniProtKB-UniRule"/>
</dbReference>
<dbReference type="InterPro" id="IPR013757">
    <property type="entry name" value="Topo_IIA_A_a_sf"/>
</dbReference>
<name>A0AA42BCK4_9GAMM</name>
<evidence type="ECO:0000259" key="11">
    <source>
        <dbReference type="PROSITE" id="PS52040"/>
    </source>
</evidence>
<dbReference type="CDD" id="cd00187">
    <property type="entry name" value="TOP4c"/>
    <property type="match status" value="1"/>
</dbReference>
<keyword evidence="7 8" id="KW-0413">Isomerase</keyword>
<reference evidence="12" key="1">
    <citation type="submission" date="2022-06" db="EMBL/GenBank/DDBJ databases">
        <title>Detection of beta-lactamases in bacteria of animal origin.</title>
        <authorList>
            <person name="Mlynarcik P."/>
            <person name="Zdarska V."/>
            <person name="Chudobova H."/>
            <person name="Prochazkova P."/>
            <person name="Hricova K."/>
            <person name="Mezerova K."/>
            <person name="Bardon J."/>
            <person name="Dolejska M."/>
            <person name="Sukkar I."/>
            <person name="Kolar M."/>
        </authorList>
    </citation>
    <scope>NUCLEOTIDE SEQUENCE</scope>
    <source>
        <strain evidence="12">S 300-3</strain>
    </source>
</reference>
<feature type="compositionally biased region" description="Acidic residues" evidence="10">
    <location>
        <begin position="665"/>
        <end position="681"/>
    </location>
</feature>
<dbReference type="GO" id="GO:0009330">
    <property type="term" value="C:DNA topoisomerase type II (double strand cut, ATP-hydrolyzing) complex"/>
    <property type="evidence" value="ECO:0007669"/>
    <property type="project" value="TreeGrafter"/>
</dbReference>
<evidence type="ECO:0000256" key="6">
    <source>
        <dbReference type="ARBA" id="ARBA00023125"/>
    </source>
</evidence>
<dbReference type="Gene3D" id="1.10.268.10">
    <property type="entry name" value="Topoisomerase, domain 3"/>
    <property type="match status" value="1"/>
</dbReference>
<comment type="similarity">
    <text evidence="2 8">Belongs to the type II topoisomerase GyrA/ParC subunit family.</text>
</comment>
<gene>
    <name evidence="8 12" type="primary">gyrA</name>
    <name evidence="12" type="ORF">NJF43_01675</name>
</gene>
<dbReference type="InterPro" id="IPR006691">
    <property type="entry name" value="GyrA/parC_rep"/>
</dbReference>
<evidence type="ECO:0000256" key="1">
    <source>
        <dbReference type="ARBA" id="ARBA00000185"/>
    </source>
</evidence>
<comment type="caution">
    <text evidence="12">The sequence shown here is derived from an EMBL/GenBank/DDBJ whole genome shotgun (WGS) entry which is preliminary data.</text>
</comment>
<dbReference type="InterPro" id="IPR005743">
    <property type="entry name" value="GyrA"/>
</dbReference>
<evidence type="ECO:0000313" key="12">
    <source>
        <dbReference type="EMBL" id="MCO7543460.1"/>
    </source>
</evidence>
<evidence type="ECO:0000256" key="4">
    <source>
        <dbReference type="ARBA" id="ARBA00022840"/>
    </source>
</evidence>
<dbReference type="FunFam" id="3.90.199.10:FF:000001">
    <property type="entry name" value="DNA gyrase subunit A"/>
    <property type="match status" value="1"/>
</dbReference>
<dbReference type="NCBIfam" id="NF004044">
    <property type="entry name" value="PRK05561.1"/>
    <property type="match status" value="1"/>
</dbReference>
<dbReference type="GO" id="GO:0006265">
    <property type="term" value="P:DNA topological change"/>
    <property type="evidence" value="ECO:0007669"/>
    <property type="project" value="UniProtKB-UniRule"/>
</dbReference>
<keyword evidence="8" id="KW-0963">Cytoplasm</keyword>
<dbReference type="NCBIfam" id="TIGR01063">
    <property type="entry name" value="gyrA"/>
    <property type="match status" value="1"/>
</dbReference>
<dbReference type="GO" id="GO:0005524">
    <property type="term" value="F:ATP binding"/>
    <property type="evidence" value="ECO:0007669"/>
    <property type="project" value="UniProtKB-UniRule"/>
</dbReference>
<feature type="compositionally biased region" description="Acidic residues" evidence="10">
    <location>
        <begin position="884"/>
        <end position="902"/>
    </location>
</feature>
<dbReference type="PROSITE" id="PS52040">
    <property type="entry name" value="TOPO_IIA"/>
    <property type="match status" value="1"/>
</dbReference>
<evidence type="ECO:0000256" key="9">
    <source>
        <dbReference type="PROSITE-ProRule" id="PRU01384"/>
    </source>
</evidence>
<evidence type="ECO:0000256" key="2">
    <source>
        <dbReference type="ARBA" id="ARBA00008263"/>
    </source>
</evidence>
<dbReference type="InterPro" id="IPR035516">
    <property type="entry name" value="Gyrase/topoIV_suA_C"/>
</dbReference>
<dbReference type="HAMAP" id="MF_01897">
    <property type="entry name" value="GyrA"/>
    <property type="match status" value="1"/>
</dbReference>
<dbReference type="GO" id="GO:0005694">
    <property type="term" value="C:chromosome"/>
    <property type="evidence" value="ECO:0007669"/>
    <property type="project" value="InterPro"/>
</dbReference>
<dbReference type="EMBL" id="JAMYBS010000001">
    <property type="protein sequence ID" value="MCO7543460.1"/>
    <property type="molecule type" value="Genomic_DNA"/>
</dbReference>
<comment type="subunit">
    <text evidence="8">Heterotetramer, composed of two GyrA and two GyrB chains. In the heterotetramer, GyrA contains the active site tyrosine that forms a transient covalent intermediate with DNA, while GyrB binds cofactors and catalyzes ATP hydrolysis.</text>
</comment>
<comment type="subcellular location">
    <subcellularLocation>
        <location evidence="8">Cytoplasm</location>
    </subcellularLocation>
</comment>
<dbReference type="SUPFAM" id="SSF101904">
    <property type="entry name" value="GyrA/ParC C-terminal domain-like"/>
    <property type="match status" value="1"/>
</dbReference>
<dbReference type="GO" id="GO:0005737">
    <property type="term" value="C:cytoplasm"/>
    <property type="evidence" value="ECO:0007669"/>
    <property type="project" value="UniProtKB-SubCell"/>
</dbReference>
<dbReference type="Gene3D" id="3.30.1360.40">
    <property type="match status" value="1"/>
</dbReference>
<keyword evidence="5 8" id="KW-0799">Topoisomerase</keyword>
<evidence type="ECO:0000313" key="13">
    <source>
        <dbReference type="Proteomes" id="UP001165292"/>
    </source>
</evidence>
<dbReference type="SUPFAM" id="SSF56719">
    <property type="entry name" value="Type II DNA topoisomerase"/>
    <property type="match status" value="1"/>
</dbReference>
<dbReference type="AlphaFoldDB" id="A0AA42BCK4"/>
<dbReference type="Gene3D" id="2.120.10.90">
    <property type="entry name" value="DNA gyrase/topoisomerase IV, subunit A, C-terminal"/>
    <property type="match status" value="1"/>
</dbReference>
<dbReference type="InterPro" id="IPR002205">
    <property type="entry name" value="Topo_IIA_dom_A"/>
</dbReference>